<dbReference type="InterPro" id="IPR020846">
    <property type="entry name" value="MFS_dom"/>
</dbReference>
<evidence type="ECO:0000313" key="7">
    <source>
        <dbReference type="Proteomes" id="UP000515146"/>
    </source>
</evidence>
<dbReference type="AlphaFoldDB" id="A0A6P6Y616"/>
<dbReference type="PROSITE" id="PS00216">
    <property type="entry name" value="SUGAR_TRANSPORT_1"/>
    <property type="match status" value="1"/>
</dbReference>
<dbReference type="RefSeq" id="XP_027200441.1">
    <property type="nucleotide sequence ID" value="XM_027344640.1"/>
</dbReference>
<dbReference type="KEGG" id="dpte:113794525"/>
<feature type="transmembrane region" description="Helical" evidence="5">
    <location>
        <begin position="48"/>
        <end position="68"/>
    </location>
</feature>
<keyword evidence="2 5" id="KW-0812">Transmembrane</keyword>
<feature type="domain" description="Major facilitator superfamily (MFS) profile" evidence="6">
    <location>
        <begin position="1"/>
        <end position="101"/>
    </location>
</feature>
<dbReference type="InterPro" id="IPR036259">
    <property type="entry name" value="MFS_trans_sf"/>
</dbReference>
<dbReference type="GO" id="GO:0016020">
    <property type="term" value="C:membrane"/>
    <property type="evidence" value="ECO:0007669"/>
    <property type="project" value="UniProtKB-SubCell"/>
</dbReference>
<dbReference type="InterPro" id="IPR011701">
    <property type="entry name" value="MFS"/>
</dbReference>
<evidence type="ECO:0000259" key="6">
    <source>
        <dbReference type="PROSITE" id="PS50850"/>
    </source>
</evidence>
<evidence type="ECO:0000256" key="4">
    <source>
        <dbReference type="ARBA" id="ARBA00023136"/>
    </source>
</evidence>
<dbReference type="Proteomes" id="UP000515146">
    <property type="component" value="Unplaced"/>
</dbReference>
<dbReference type="SUPFAM" id="SSF103473">
    <property type="entry name" value="MFS general substrate transporter"/>
    <property type="match status" value="1"/>
</dbReference>
<dbReference type="OrthoDB" id="2261376at2759"/>
<keyword evidence="3 5" id="KW-1133">Transmembrane helix</keyword>
<evidence type="ECO:0000256" key="2">
    <source>
        <dbReference type="ARBA" id="ARBA00022692"/>
    </source>
</evidence>
<evidence type="ECO:0000256" key="1">
    <source>
        <dbReference type="ARBA" id="ARBA00004141"/>
    </source>
</evidence>
<name>A0A6P6Y616_DERPT</name>
<feature type="transmembrane region" description="Helical" evidence="5">
    <location>
        <begin position="17"/>
        <end position="36"/>
    </location>
</feature>
<dbReference type="PROSITE" id="PS50850">
    <property type="entry name" value="MFS"/>
    <property type="match status" value="1"/>
</dbReference>
<dbReference type="InParanoid" id="A0A6P6Y616"/>
<reference evidence="8" key="1">
    <citation type="submission" date="2025-08" db="UniProtKB">
        <authorList>
            <consortium name="RefSeq"/>
        </authorList>
    </citation>
    <scope>IDENTIFICATION</scope>
    <source>
        <strain evidence="8">Airmid</strain>
    </source>
</reference>
<dbReference type="Gene3D" id="1.20.1250.20">
    <property type="entry name" value="MFS general substrate transporter like domains"/>
    <property type="match status" value="1"/>
</dbReference>
<organism evidence="7 8">
    <name type="scientific">Dermatophagoides pteronyssinus</name>
    <name type="common">European house dust mite</name>
    <dbReference type="NCBI Taxonomy" id="6956"/>
    <lineage>
        <taxon>Eukaryota</taxon>
        <taxon>Metazoa</taxon>
        <taxon>Ecdysozoa</taxon>
        <taxon>Arthropoda</taxon>
        <taxon>Chelicerata</taxon>
        <taxon>Arachnida</taxon>
        <taxon>Acari</taxon>
        <taxon>Acariformes</taxon>
        <taxon>Sarcoptiformes</taxon>
        <taxon>Astigmata</taxon>
        <taxon>Psoroptidia</taxon>
        <taxon>Analgoidea</taxon>
        <taxon>Pyroglyphidae</taxon>
        <taxon>Dermatophagoidinae</taxon>
        <taxon>Dermatophagoides</taxon>
    </lineage>
</organism>
<dbReference type="InterPro" id="IPR005829">
    <property type="entry name" value="Sugar_transporter_CS"/>
</dbReference>
<accession>A0A6P6Y616</accession>
<dbReference type="Pfam" id="PF07690">
    <property type="entry name" value="MFS_1"/>
    <property type="match status" value="1"/>
</dbReference>
<comment type="subcellular location">
    <subcellularLocation>
        <location evidence="1">Membrane</location>
        <topology evidence="1">Multi-pass membrane protein</topology>
    </subcellularLocation>
</comment>
<gene>
    <name evidence="8" type="primary">LOC113794525</name>
</gene>
<keyword evidence="7" id="KW-1185">Reference proteome</keyword>
<sequence length="101" mass="11256">MEPVTHEFNLGSSERSLLAAAVLFGNLFGSPIGGMLSDRIGRKSTLMITWMALIVTMLSEAASTYYYLLFTCRMLIAPLIFIYPGKIFPSSVKGTMRWKVQ</sequence>
<evidence type="ECO:0000313" key="8">
    <source>
        <dbReference type="RefSeq" id="XP_027200441.1"/>
    </source>
</evidence>
<proteinExistence type="predicted"/>
<evidence type="ECO:0000256" key="5">
    <source>
        <dbReference type="SAM" id="Phobius"/>
    </source>
</evidence>
<keyword evidence="4 5" id="KW-0472">Membrane</keyword>
<evidence type="ECO:0000256" key="3">
    <source>
        <dbReference type="ARBA" id="ARBA00022989"/>
    </source>
</evidence>
<protein>
    <submittedName>
        <fullName evidence="8">Uncharacterized protein LOC113794525</fullName>
    </submittedName>
</protein>
<dbReference type="GO" id="GO:0022857">
    <property type="term" value="F:transmembrane transporter activity"/>
    <property type="evidence" value="ECO:0007669"/>
    <property type="project" value="InterPro"/>
</dbReference>